<name>A0AA38C155_TAXCH</name>
<evidence type="ECO:0000313" key="3">
    <source>
        <dbReference type="Proteomes" id="UP000824469"/>
    </source>
</evidence>
<dbReference type="Pfam" id="PF13519">
    <property type="entry name" value="VWA_2"/>
    <property type="match status" value="1"/>
</dbReference>
<protein>
    <recommendedName>
        <fullName evidence="1">VWFA domain-containing protein</fullName>
    </recommendedName>
</protein>
<reference evidence="2 3" key="1">
    <citation type="journal article" date="2021" name="Nat. Plants">
        <title>The Taxus genome provides insights into paclitaxel biosynthesis.</title>
        <authorList>
            <person name="Xiong X."/>
            <person name="Gou J."/>
            <person name="Liao Q."/>
            <person name="Li Y."/>
            <person name="Zhou Q."/>
            <person name="Bi G."/>
            <person name="Li C."/>
            <person name="Du R."/>
            <person name="Wang X."/>
            <person name="Sun T."/>
            <person name="Guo L."/>
            <person name="Liang H."/>
            <person name="Lu P."/>
            <person name="Wu Y."/>
            <person name="Zhang Z."/>
            <person name="Ro D.K."/>
            <person name="Shang Y."/>
            <person name="Huang S."/>
            <person name="Yan J."/>
        </authorList>
    </citation>
    <scope>NUCLEOTIDE SEQUENCE [LARGE SCALE GENOMIC DNA]</scope>
    <source>
        <strain evidence="2">Ta-2019</strain>
    </source>
</reference>
<dbReference type="Gene3D" id="3.40.50.410">
    <property type="entry name" value="von Willebrand factor, type A domain"/>
    <property type="match status" value="1"/>
</dbReference>
<comment type="caution">
    <text evidence="2">The sequence shown here is derived from an EMBL/GenBank/DDBJ whole genome shotgun (WGS) entry which is preliminary data.</text>
</comment>
<feature type="domain" description="VWFA" evidence="1">
    <location>
        <begin position="101"/>
        <end position="266"/>
    </location>
</feature>
<sequence>MKYGPGVDITKDDLTHETYWQCVKFVDPYIEEEREEFCRCNHHCKSEEHETEVGGSDKSYCTENLWHPPIRSTGQNISSAGYITDDGHHFGYDHSKNVPHHVIFVIDRSSSMQSSDISPTMAKFNYHNSRLGCVYEANLRFIQARLQTVSDDSVSVVLFDTSANMAIEMEVMEEGVVDRILEHHPGGGTTYSAGLDETEKILMKGAQHHTVDVKKLVIVFLSDGGNNGGGDPLYYVDKMKRQEPRMTLHTIMFGRHPTMQILVEMAKRGGGTFEQTLDEIQLA</sequence>
<dbReference type="InterPro" id="IPR002035">
    <property type="entry name" value="VWF_A"/>
</dbReference>
<evidence type="ECO:0000259" key="1">
    <source>
        <dbReference type="PROSITE" id="PS50234"/>
    </source>
</evidence>
<accession>A0AA38C155</accession>
<dbReference type="SMART" id="SM00327">
    <property type="entry name" value="VWA"/>
    <property type="match status" value="1"/>
</dbReference>
<evidence type="ECO:0000313" key="2">
    <source>
        <dbReference type="EMBL" id="KAH9287748.1"/>
    </source>
</evidence>
<dbReference type="CDD" id="cd00198">
    <property type="entry name" value="vWFA"/>
    <property type="match status" value="1"/>
</dbReference>
<dbReference type="PROSITE" id="PS50234">
    <property type="entry name" value="VWFA"/>
    <property type="match status" value="1"/>
</dbReference>
<keyword evidence="3" id="KW-1185">Reference proteome</keyword>
<dbReference type="InterPro" id="IPR036465">
    <property type="entry name" value="vWFA_dom_sf"/>
</dbReference>
<dbReference type="Proteomes" id="UP000824469">
    <property type="component" value="Unassembled WGS sequence"/>
</dbReference>
<dbReference type="SUPFAM" id="SSF53300">
    <property type="entry name" value="vWA-like"/>
    <property type="match status" value="1"/>
</dbReference>
<gene>
    <name evidence="2" type="ORF">KI387_031865</name>
</gene>
<dbReference type="AlphaFoldDB" id="A0AA38C155"/>
<dbReference type="EMBL" id="JAHRHJ020003813">
    <property type="protein sequence ID" value="KAH9287748.1"/>
    <property type="molecule type" value="Genomic_DNA"/>
</dbReference>
<organism evidence="2 3">
    <name type="scientific">Taxus chinensis</name>
    <name type="common">Chinese yew</name>
    <name type="synonym">Taxus wallichiana var. chinensis</name>
    <dbReference type="NCBI Taxonomy" id="29808"/>
    <lineage>
        <taxon>Eukaryota</taxon>
        <taxon>Viridiplantae</taxon>
        <taxon>Streptophyta</taxon>
        <taxon>Embryophyta</taxon>
        <taxon>Tracheophyta</taxon>
        <taxon>Spermatophyta</taxon>
        <taxon>Pinopsida</taxon>
        <taxon>Pinidae</taxon>
        <taxon>Conifers II</taxon>
        <taxon>Cupressales</taxon>
        <taxon>Taxaceae</taxon>
        <taxon>Taxus</taxon>
    </lineage>
</organism>
<proteinExistence type="predicted"/>